<accession>A0AA36NHK2</accession>
<dbReference type="EMBL" id="CAUJNA010003515">
    <property type="protein sequence ID" value="CAJ1403896.1"/>
    <property type="molecule type" value="Genomic_DNA"/>
</dbReference>
<protein>
    <recommendedName>
        <fullName evidence="4">RanBP2-type domain-containing protein</fullName>
    </recommendedName>
</protein>
<feature type="region of interest" description="Disordered" evidence="1">
    <location>
        <begin position="12"/>
        <end position="73"/>
    </location>
</feature>
<name>A0AA36NHK2_9DINO</name>
<keyword evidence="3" id="KW-1185">Reference proteome</keyword>
<proteinExistence type="predicted"/>
<evidence type="ECO:0000256" key="1">
    <source>
        <dbReference type="SAM" id="MobiDB-lite"/>
    </source>
</evidence>
<evidence type="ECO:0000313" key="3">
    <source>
        <dbReference type="Proteomes" id="UP001178507"/>
    </source>
</evidence>
<organism evidence="2 3">
    <name type="scientific">Effrenium voratum</name>
    <dbReference type="NCBI Taxonomy" id="2562239"/>
    <lineage>
        <taxon>Eukaryota</taxon>
        <taxon>Sar</taxon>
        <taxon>Alveolata</taxon>
        <taxon>Dinophyceae</taxon>
        <taxon>Suessiales</taxon>
        <taxon>Symbiodiniaceae</taxon>
        <taxon>Effrenium</taxon>
    </lineage>
</organism>
<evidence type="ECO:0008006" key="4">
    <source>
        <dbReference type="Google" id="ProtNLM"/>
    </source>
</evidence>
<dbReference type="Proteomes" id="UP001178507">
    <property type="component" value="Unassembled WGS sequence"/>
</dbReference>
<sequence length="109" mass="11238">MALGWQMHEVNGTGLADAAPKPMQVGEVNGTGLADAAPKPLQEPAGANSAAPSEGNDKELADAASTPAQASWMCPKCDEPNKPLRATWCQGSQVVAPTVVLVSFCLAFF</sequence>
<evidence type="ECO:0000313" key="2">
    <source>
        <dbReference type="EMBL" id="CAJ1403896.1"/>
    </source>
</evidence>
<reference evidence="2" key="1">
    <citation type="submission" date="2023-08" db="EMBL/GenBank/DDBJ databases">
        <authorList>
            <person name="Chen Y."/>
            <person name="Shah S."/>
            <person name="Dougan E. K."/>
            <person name="Thang M."/>
            <person name="Chan C."/>
        </authorList>
    </citation>
    <scope>NUCLEOTIDE SEQUENCE</scope>
</reference>
<gene>
    <name evidence="2" type="ORF">EVOR1521_LOCUS26460</name>
</gene>
<dbReference type="AlphaFoldDB" id="A0AA36NHK2"/>
<comment type="caution">
    <text evidence="2">The sequence shown here is derived from an EMBL/GenBank/DDBJ whole genome shotgun (WGS) entry which is preliminary data.</text>
</comment>